<keyword evidence="1" id="KW-0732">Signal</keyword>
<evidence type="ECO:0000313" key="3">
    <source>
        <dbReference type="EMBL" id="KAF2193692.1"/>
    </source>
</evidence>
<dbReference type="PANTHER" id="PTHR47190:SF4">
    <property type="entry name" value="DEHYDROGENASE, PUTATIVE-RELATED"/>
    <property type="match status" value="1"/>
</dbReference>
<organism evidence="3 4">
    <name type="scientific">Zopfia rhizophila CBS 207.26</name>
    <dbReference type="NCBI Taxonomy" id="1314779"/>
    <lineage>
        <taxon>Eukaryota</taxon>
        <taxon>Fungi</taxon>
        <taxon>Dikarya</taxon>
        <taxon>Ascomycota</taxon>
        <taxon>Pezizomycotina</taxon>
        <taxon>Dothideomycetes</taxon>
        <taxon>Dothideomycetes incertae sedis</taxon>
        <taxon>Zopfiaceae</taxon>
        <taxon>Zopfia</taxon>
    </lineage>
</organism>
<dbReference type="Gene3D" id="2.60.40.1210">
    <property type="entry name" value="Cellobiose dehydrogenase, cytochrome domain"/>
    <property type="match status" value="1"/>
</dbReference>
<evidence type="ECO:0000313" key="4">
    <source>
        <dbReference type="Proteomes" id="UP000800200"/>
    </source>
</evidence>
<evidence type="ECO:0000259" key="2">
    <source>
        <dbReference type="Pfam" id="PF16010"/>
    </source>
</evidence>
<gene>
    <name evidence="3" type="ORF">K469DRAFT_652204</name>
</gene>
<protein>
    <submittedName>
        <fullName evidence="3">Iron reductase domain protein</fullName>
    </submittedName>
</protein>
<dbReference type="PANTHER" id="PTHR47190">
    <property type="entry name" value="DEHYDROGENASE, PUTATIVE-RELATED"/>
    <property type="match status" value="1"/>
</dbReference>
<keyword evidence="4" id="KW-1185">Reference proteome</keyword>
<dbReference type="AlphaFoldDB" id="A0A6A6ERT1"/>
<reference evidence="3" key="1">
    <citation type="journal article" date="2020" name="Stud. Mycol.">
        <title>101 Dothideomycetes genomes: a test case for predicting lifestyles and emergence of pathogens.</title>
        <authorList>
            <person name="Haridas S."/>
            <person name="Albert R."/>
            <person name="Binder M."/>
            <person name="Bloem J."/>
            <person name="Labutti K."/>
            <person name="Salamov A."/>
            <person name="Andreopoulos B."/>
            <person name="Baker S."/>
            <person name="Barry K."/>
            <person name="Bills G."/>
            <person name="Bluhm B."/>
            <person name="Cannon C."/>
            <person name="Castanera R."/>
            <person name="Culley D."/>
            <person name="Daum C."/>
            <person name="Ezra D."/>
            <person name="Gonzalez J."/>
            <person name="Henrissat B."/>
            <person name="Kuo A."/>
            <person name="Liang C."/>
            <person name="Lipzen A."/>
            <person name="Lutzoni F."/>
            <person name="Magnuson J."/>
            <person name="Mondo S."/>
            <person name="Nolan M."/>
            <person name="Ohm R."/>
            <person name="Pangilinan J."/>
            <person name="Park H.-J."/>
            <person name="Ramirez L."/>
            <person name="Alfaro M."/>
            <person name="Sun H."/>
            <person name="Tritt A."/>
            <person name="Yoshinaga Y."/>
            <person name="Zwiers L.-H."/>
            <person name="Turgeon B."/>
            <person name="Goodwin S."/>
            <person name="Spatafora J."/>
            <person name="Crous P."/>
            <person name="Grigoriev I."/>
        </authorList>
    </citation>
    <scope>NUCLEOTIDE SEQUENCE</scope>
    <source>
        <strain evidence="3">CBS 207.26</strain>
    </source>
</reference>
<feature type="signal peptide" evidence="1">
    <location>
        <begin position="1"/>
        <end position="17"/>
    </location>
</feature>
<name>A0A6A6ERT1_9PEZI</name>
<evidence type="ECO:0000256" key="1">
    <source>
        <dbReference type="SAM" id="SignalP"/>
    </source>
</evidence>
<dbReference type="Proteomes" id="UP000800200">
    <property type="component" value="Unassembled WGS sequence"/>
</dbReference>
<dbReference type="InterPro" id="IPR015920">
    <property type="entry name" value="Cellobiose_DH-like_cyt"/>
</dbReference>
<dbReference type="Pfam" id="PF16010">
    <property type="entry name" value="CDH-cyt"/>
    <property type="match status" value="1"/>
</dbReference>
<proteinExistence type="predicted"/>
<accession>A0A6A6ERT1</accession>
<feature type="domain" description="Cellobiose dehydrogenase-like cytochrome" evidence="2">
    <location>
        <begin position="25"/>
        <end position="198"/>
    </location>
</feature>
<dbReference type="EMBL" id="ML994613">
    <property type="protein sequence ID" value="KAF2193692.1"/>
    <property type="molecule type" value="Genomic_DNA"/>
</dbReference>
<dbReference type="SUPFAM" id="SSF49344">
    <property type="entry name" value="CBD9-like"/>
    <property type="match status" value="1"/>
</dbReference>
<feature type="chain" id="PRO_5025356026" evidence="1">
    <location>
        <begin position="18"/>
        <end position="231"/>
    </location>
</feature>
<dbReference type="OrthoDB" id="413885at2759"/>
<dbReference type="CDD" id="cd09630">
    <property type="entry name" value="CDH_like_cytochrome"/>
    <property type="match status" value="1"/>
</dbReference>
<sequence>MKLSTLLPLTLSSLCAAQTQFTGTYTDTKSGITFQAMQDSTSGYFFGIALPETTAGNTDFIATIGGKGTGWAGVSLGGGMVNKLLIAAWPNGQSIVSTFRKTAQYGPPAVATGTFSMSPIANGTYVNGTHFTYTFLCSKCILADKTTFAPDAAQPTLGWAFNTAAPSQKASASSMMNKHSVEGNYIIDMTKARSANFATWKGYAGGRVQRDVEEGVIAEVAEEVVAREFWA</sequence>
<dbReference type="InterPro" id="IPR053208">
    <property type="entry name" value="GMC_Oxidoreductase_CD"/>
</dbReference>